<dbReference type="EMBL" id="LCYA01000154">
    <property type="protein sequence ID" value="KWV84577.1"/>
    <property type="molecule type" value="Genomic_DNA"/>
</dbReference>
<proteinExistence type="predicted"/>
<dbReference type="NCBIfam" id="NF033665">
    <property type="entry name" value="PACE_efflu_PCE"/>
    <property type="match status" value="1"/>
</dbReference>
<feature type="transmembrane region" description="Helical" evidence="1">
    <location>
        <begin position="40"/>
        <end position="62"/>
    </location>
</feature>
<organism evidence="3 5">
    <name type="scientific">Pseudomonas fluorescens</name>
    <dbReference type="NCBI Taxonomy" id="294"/>
    <lineage>
        <taxon>Bacteria</taxon>
        <taxon>Pseudomonadati</taxon>
        <taxon>Pseudomonadota</taxon>
        <taxon>Gammaproteobacteria</taxon>
        <taxon>Pseudomonadales</taxon>
        <taxon>Pseudomonadaceae</taxon>
        <taxon>Pseudomonas</taxon>
    </lineage>
</organism>
<evidence type="ECO:0000256" key="1">
    <source>
        <dbReference type="SAM" id="Phobius"/>
    </source>
</evidence>
<evidence type="ECO:0000313" key="6">
    <source>
        <dbReference type="Proteomes" id="UP000239731"/>
    </source>
</evidence>
<dbReference type="Proteomes" id="UP000239731">
    <property type="component" value="Unassembled WGS sequence"/>
</dbReference>
<reference evidence="4 6" key="2">
    <citation type="submission" date="2018-03" db="EMBL/GenBank/DDBJ databases">
        <title>Blue discolouration in mozzarella cheese caused by Pseudomonas fluorescens.</title>
        <authorList>
            <person name="Chiesa F."/>
            <person name="Dalmasso A."/>
            <person name="Lomonaco S."/>
        </authorList>
    </citation>
    <scope>NUCLEOTIDE SEQUENCE [LARGE SCALE GENOMIC DNA]</scope>
    <source>
        <strain evidence="4 6">11293</strain>
    </source>
</reference>
<dbReference type="NCBIfam" id="NF033664">
    <property type="entry name" value="PACE_transport"/>
    <property type="match status" value="1"/>
</dbReference>
<evidence type="ECO:0000313" key="5">
    <source>
        <dbReference type="Proteomes" id="UP000061348"/>
    </source>
</evidence>
<comment type="caution">
    <text evidence="3">The sequence shown here is derived from an EMBL/GenBank/DDBJ whole genome shotgun (WGS) entry which is preliminary data.</text>
</comment>
<dbReference type="PATRIC" id="fig|294.194.peg.6219"/>
<name>A0A109LBB9_PSEFL</name>
<feature type="transmembrane region" description="Helical" evidence="1">
    <location>
        <begin position="83"/>
        <end position="103"/>
    </location>
</feature>
<evidence type="ECO:0000313" key="4">
    <source>
        <dbReference type="EMBL" id="PRW87730.1"/>
    </source>
</evidence>
<sequence>MTPTKSFTERMFQALGFEGLALLICTPLLVWITGRPALEMGAVTLGISLLALSWNVVFNSLFDRLKTRLQMANGGWTRVMHALLFEGGLILLAVPLIAALMKISLLEAFILDIGVLLFFLPYTYVYHWGYDVIREKISEKNAAHCRSELAREDR</sequence>
<keyword evidence="1" id="KW-1133">Transmembrane helix</keyword>
<protein>
    <submittedName>
        <fullName evidence="3">Bacterial Transmembrane Pair family protein</fullName>
    </submittedName>
</protein>
<dbReference type="InterPro" id="IPR058208">
    <property type="entry name" value="PACE"/>
</dbReference>
<keyword evidence="1" id="KW-0472">Membrane</keyword>
<dbReference type="AlphaFoldDB" id="A0A109LBB9"/>
<keyword evidence="1 3" id="KW-0812">Transmembrane</keyword>
<dbReference type="InterPro" id="IPR007896">
    <property type="entry name" value="BTP_bacteria"/>
</dbReference>
<evidence type="ECO:0000259" key="2">
    <source>
        <dbReference type="Pfam" id="PF05232"/>
    </source>
</evidence>
<evidence type="ECO:0000313" key="3">
    <source>
        <dbReference type="EMBL" id="KWV84577.1"/>
    </source>
</evidence>
<feature type="domain" description="Chlorhexidine efflux transporter" evidence="2">
    <location>
        <begin position="5"/>
        <end position="67"/>
    </location>
</feature>
<feature type="domain" description="Chlorhexidine efflux transporter" evidence="2">
    <location>
        <begin position="76"/>
        <end position="134"/>
    </location>
</feature>
<dbReference type="Proteomes" id="UP000061348">
    <property type="component" value="Unassembled WGS sequence"/>
</dbReference>
<gene>
    <name evidence="4" type="ORF">C7A10_22530</name>
    <name evidence="3" type="ORF">PFLmoz3_05612</name>
</gene>
<feature type="transmembrane region" description="Helical" evidence="1">
    <location>
        <begin position="109"/>
        <end position="130"/>
    </location>
</feature>
<dbReference type="RefSeq" id="WP_060765186.1">
    <property type="nucleotide sequence ID" value="NZ_LCYA01000154.1"/>
</dbReference>
<feature type="transmembrane region" description="Helical" evidence="1">
    <location>
        <begin position="12"/>
        <end position="34"/>
    </location>
</feature>
<dbReference type="Pfam" id="PF05232">
    <property type="entry name" value="BTP"/>
    <property type="match status" value="2"/>
</dbReference>
<accession>A0A109LBB9</accession>
<dbReference type="EMBL" id="PVUH01000017">
    <property type="protein sequence ID" value="PRW87730.1"/>
    <property type="molecule type" value="Genomic_DNA"/>
</dbReference>
<reference evidence="3 5" key="1">
    <citation type="submission" date="2015-05" db="EMBL/GenBank/DDBJ databases">
        <title>A genomic and transcriptomic approach to investigate the blue pigment phenotype in Pseudomonas fluorescens.</title>
        <authorList>
            <person name="Andreani N.A."/>
            <person name="Cardazzo B."/>
        </authorList>
    </citation>
    <scope>NUCLEOTIDE SEQUENCE [LARGE SCALE GENOMIC DNA]</scope>
    <source>
        <strain evidence="3 5">Ps_22</strain>
    </source>
</reference>